<reference evidence="1" key="1">
    <citation type="submission" date="2021-02" db="EMBL/GenBank/DDBJ databases">
        <authorList>
            <consortium name="DOE Joint Genome Institute"/>
            <person name="Ahrendt S."/>
            <person name="Looney B.P."/>
            <person name="Miyauchi S."/>
            <person name="Morin E."/>
            <person name="Drula E."/>
            <person name="Courty P.E."/>
            <person name="Chicoki N."/>
            <person name="Fauchery L."/>
            <person name="Kohler A."/>
            <person name="Kuo A."/>
            <person name="Labutti K."/>
            <person name="Pangilinan J."/>
            <person name="Lipzen A."/>
            <person name="Riley R."/>
            <person name="Andreopoulos W."/>
            <person name="He G."/>
            <person name="Johnson J."/>
            <person name="Barry K.W."/>
            <person name="Grigoriev I.V."/>
            <person name="Nagy L."/>
            <person name="Hibbett D."/>
            <person name="Henrissat B."/>
            <person name="Matheny P.B."/>
            <person name="Labbe J."/>
            <person name="Martin F."/>
        </authorList>
    </citation>
    <scope>NUCLEOTIDE SEQUENCE</scope>
    <source>
        <strain evidence="1">FP105234-sp</strain>
    </source>
</reference>
<keyword evidence="2" id="KW-1185">Reference proteome</keyword>
<dbReference type="EMBL" id="MU275871">
    <property type="protein sequence ID" value="KAI0049604.1"/>
    <property type="molecule type" value="Genomic_DNA"/>
</dbReference>
<comment type="caution">
    <text evidence="1">The sequence shown here is derived from an EMBL/GenBank/DDBJ whole genome shotgun (WGS) entry which is preliminary data.</text>
</comment>
<organism evidence="1 2">
    <name type="scientific">Auriscalpium vulgare</name>
    <dbReference type="NCBI Taxonomy" id="40419"/>
    <lineage>
        <taxon>Eukaryota</taxon>
        <taxon>Fungi</taxon>
        <taxon>Dikarya</taxon>
        <taxon>Basidiomycota</taxon>
        <taxon>Agaricomycotina</taxon>
        <taxon>Agaricomycetes</taxon>
        <taxon>Russulales</taxon>
        <taxon>Auriscalpiaceae</taxon>
        <taxon>Auriscalpium</taxon>
    </lineage>
</organism>
<sequence>MLARNWCRVCRSTARTDTVWWSASAQYHGRAYSPPIVDPPAAASSSSPSVDPPSPQGGTPSEDSSSTSISLPSPSQTQDDSSSTSPESSLPVPTIPDPTRAPHTPPAYQNPPFHTYRFFAALEQTFPTPTARNLMRATRALLVDRLGRVKRDGLMYKDLDNQAYLFRAALSELRTEVTVLTRSDTARVSAGSTALRREVDALQAKMKEDIQTLKHEIQMDVDSRKNEARNESKKVDLEIEGVLNKSLVSLYDLRSDMEEVKWDNMRKSVVALSAFLVVIVLSMELRPKPKPIPPPMQNVPHIPTTQYEGLDRMDSIT</sequence>
<gene>
    <name evidence="1" type="ORF">FA95DRAFT_1556699</name>
</gene>
<dbReference type="Proteomes" id="UP000814033">
    <property type="component" value="Unassembled WGS sequence"/>
</dbReference>
<protein>
    <submittedName>
        <fullName evidence="1">Uncharacterized protein</fullName>
    </submittedName>
</protein>
<evidence type="ECO:0000313" key="1">
    <source>
        <dbReference type="EMBL" id="KAI0049604.1"/>
    </source>
</evidence>
<reference evidence="1" key="2">
    <citation type="journal article" date="2022" name="New Phytol.">
        <title>Evolutionary transition to the ectomycorrhizal habit in the genomes of a hyperdiverse lineage of mushroom-forming fungi.</title>
        <authorList>
            <person name="Looney B."/>
            <person name="Miyauchi S."/>
            <person name="Morin E."/>
            <person name="Drula E."/>
            <person name="Courty P.E."/>
            <person name="Kohler A."/>
            <person name="Kuo A."/>
            <person name="LaButti K."/>
            <person name="Pangilinan J."/>
            <person name="Lipzen A."/>
            <person name="Riley R."/>
            <person name="Andreopoulos W."/>
            <person name="He G."/>
            <person name="Johnson J."/>
            <person name="Nolan M."/>
            <person name="Tritt A."/>
            <person name="Barry K.W."/>
            <person name="Grigoriev I.V."/>
            <person name="Nagy L.G."/>
            <person name="Hibbett D."/>
            <person name="Henrissat B."/>
            <person name="Matheny P.B."/>
            <person name="Labbe J."/>
            <person name="Martin F.M."/>
        </authorList>
    </citation>
    <scope>NUCLEOTIDE SEQUENCE</scope>
    <source>
        <strain evidence="1">FP105234-sp</strain>
    </source>
</reference>
<accession>A0ACB8RZY7</accession>
<name>A0ACB8RZY7_9AGAM</name>
<evidence type="ECO:0000313" key="2">
    <source>
        <dbReference type="Proteomes" id="UP000814033"/>
    </source>
</evidence>
<proteinExistence type="predicted"/>